<dbReference type="Gene3D" id="2.60.40.150">
    <property type="entry name" value="C2 domain"/>
    <property type="match status" value="1"/>
</dbReference>
<proteinExistence type="inferred from homology"/>
<dbReference type="InterPro" id="IPR000008">
    <property type="entry name" value="C2_dom"/>
</dbReference>
<feature type="domain" description="C2" evidence="10">
    <location>
        <begin position="15"/>
        <end position="146"/>
    </location>
</feature>
<dbReference type="EMBL" id="JALLAZ020000834">
    <property type="protein sequence ID" value="KAL3786363.1"/>
    <property type="molecule type" value="Genomic_DNA"/>
</dbReference>
<evidence type="ECO:0000256" key="1">
    <source>
        <dbReference type="ARBA" id="ARBA00001913"/>
    </source>
</evidence>
<evidence type="ECO:0000256" key="6">
    <source>
        <dbReference type="ARBA" id="ARBA00022801"/>
    </source>
</evidence>
<sequence>MNDLDLIRKKAAAAKNETLAKIFGKDNGAGELLWGLLHIKIIKCVGLRNLDRLSNLSLGALRGKRDKSDPYVEAFIDGYRLLKTSIYNDNLDPVYDEEFFCQVAHFTEGVKFNVMDLDMVKDELMGEYILPVKELIKKVDDADMEEDPELAPGDLKRVGLHKVVRLSAEKKKDHGTLEFMIEFIPVRMLSKSPEVPGVYFCTTYGNDVKLYMNADDDGSAPVVKYGGVNNDDKVWSPPRLWRDIYDAMCNAKQFIYAVGWSFDTDQYLLRGEELSNMLADGKYSPRIGELLKSKAEEGLVVNLMQWDDYSSNMLVSEGKMGTYDEKTRIFFSGTRVKARFMSMVGGESNTLLQNQNKKMAFTHHQKFIIMDAPKLDGQGRELFAFIGGIDLTEGRWDNRQHPLFRTLQSQHKGDQYKKCFKTNPAHGPRQPWHDIHSAVRGPEAIHLVRAFEERWTKQADAADLVSLAQLGLDNEVLLENKGGWCTQLSRSIDSRVNEFDPSITKVPVQEFVSEGLVSWTPVQEKDAKLSKRFETATMSRLSCSHYLDMKKGRLVDSSIHTTNIHQIRRAKHFIYIESQYFMGSSFMWEDNRSVKCGNMIAAEIALKICEKIAAKEPFTVYILLPMWMEGIPAADATQGLLYFQRVTIEAMYKQVQDALTARMANSSDYGLEVSDYLNIYCLGTRETSDGSQATGESITEDEKVLIKTRRHQIYIHSKMMIVDDDVVQIGTANINQRSMDGCRDSEIMMTSWQPNHLATRKSIAKSDIHAFRMHIWASITGEMHEAFRNPSNPECVKVMNKIAERNWQKYIGEETVNLTSHLLPFPLEFIGGKIHPRKGLVDGNFTDTKASVLGKKSMLLPELLLT</sequence>
<dbReference type="InterPro" id="IPR015679">
    <property type="entry name" value="PLipase_D_fam"/>
</dbReference>
<keyword evidence="6" id="KW-0378">Hydrolase</keyword>
<dbReference type="GO" id="GO:0046872">
    <property type="term" value="F:metal ion binding"/>
    <property type="evidence" value="ECO:0007669"/>
    <property type="project" value="UniProtKB-KW"/>
</dbReference>
<dbReference type="SUPFAM" id="SSF49562">
    <property type="entry name" value="C2 domain (Calcium/lipid-binding domain, CaLB)"/>
    <property type="match status" value="1"/>
</dbReference>
<dbReference type="AlphaFoldDB" id="A0ABD3PF83"/>
<keyword evidence="4" id="KW-0479">Metal-binding</keyword>
<evidence type="ECO:0000256" key="2">
    <source>
        <dbReference type="ARBA" id="ARBA00010683"/>
    </source>
</evidence>
<evidence type="ECO:0000256" key="7">
    <source>
        <dbReference type="ARBA" id="ARBA00022837"/>
    </source>
</evidence>
<feature type="domain" description="PLD phosphodiesterase" evidence="11">
    <location>
        <begin position="711"/>
        <end position="738"/>
    </location>
</feature>
<dbReference type="GO" id="GO:0016042">
    <property type="term" value="P:lipid catabolic process"/>
    <property type="evidence" value="ECO:0007669"/>
    <property type="project" value="UniProtKB-KW"/>
</dbReference>
<evidence type="ECO:0000259" key="11">
    <source>
        <dbReference type="PROSITE" id="PS50035"/>
    </source>
</evidence>
<dbReference type="GO" id="GO:0004630">
    <property type="term" value="F:phospholipase D activity"/>
    <property type="evidence" value="ECO:0007669"/>
    <property type="project" value="UniProtKB-EC"/>
</dbReference>
<dbReference type="Proteomes" id="UP001530315">
    <property type="component" value="Unassembled WGS sequence"/>
</dbReference>
<dbReference type="InterPro" id="IPR024632">
    <property type="entry name" value="PLipase_D_C"/>
</dbReference>
<keyword evidence="13" id="KW-1185">Reference proteome</keyword>
<comment type="cofactor">
    <cofactor evidence="1">
        <name>Ca(2+)</name>
        <dbReference type="ChEBI" id="CHEBI:29108"/>
    </cofactor>
</comment>
<dbReference type="PANTHER" id="PTHR18896:SF60">
    <property type="entry name" value="PHOSPHOLIPASE D"/>
    <property type="match status" value="1"/>
</dbReference>
<reference evidence="12 13" key="1">
    <citation type="submission" date="2024-10" db="EMBL/GenBank/DDBJ databases">
        <title>Updated reference genomes for cyclostephanoid diatoms.</title>
        <authorList>
            <person name="Roberts W.R."/>
            <person name="Alverson A.J."/>
        </authorList>
    </citation>
    <scope>NUCLEOTIDE SEQUENCE [LARGE SCALE GENOMIC DNA]</scope>
    <source>
        <strain evidence="12 13">AJA276-08</strain>
    </source>
</reference>
<dbReference type="InterPro" id="IPR001736">
    <property type="entry name" value="PLipase_D/transphosphatidylase"/>
</dbReference>
<keyword evidence="7" id="KW-0106">Calcium</keyword>
<name>A0ABD3PF83_9STRA</name>
<evidence type="ECO:0000313" key="13">
    <source>
        <dbReference type="Proteomes" id="UP001530315"/>
    </source>
</evidence>
<keyword evidence="9" id="KW-0443">Lipid metabolism</keyword>
<dbReference type="SMART" id="SM00155">
    <property type="entry name" value="PLDc"/>
    <property type="match status" value="2"/>
</dbReference>
<dbReference type="EC" id="3.1.4.4" evidence="3"/>
<dbReference type="SMART" id="SM00239">
    <property type="entry name" value="C2"/>
    <property type="match status" value="1"/>
</dbReference>
<dbReference type="InterPro" id="IPR025202">
    <property type="entry name" value="PLD-like_dom"/>
</dbReference>
<evidence type="ECO:0000256" key="9">
    <source>
        <dbReference type="ARBA" id="ARBA00023098"/>
    </source>
</evidence>
<keyword evidence="8" id="KW-0442">Lipid degradation</keyword>
<evidence type="ECO:0000256" key="8">
    <source>
        <dbReference type="ARBA" id="ARBA00022963"/>
    </source>
</evidence>
<dbReference type="Pfam" id="PF13091">
    <property type="entry name" value="PLDc_2"/>
    <property type="match status" value="1"/>
</dbReference>
<evidence type="ECO:0000256" key="5">
    <source>
        <dbReference type="ARBA" id="ARBA00022737"/>
    </source>
</evidence>
<dbReference type="Pfam" id="PF12357">
    <property type="entry name" value="PLD_C"/>
    <property type="match status" value="1"/>
</dbReference>
<dbReference type="PANTHER" id="PTHR18896">
    <property type="entry name" value="PHOSPHOLIPASE D"/>
    <property type="match status" value="1"/>
</dbReference>
<evidence type="ECO:0000256" key="4">
    <source>
        <dbReference type="ARBA" id="ARBA00022723"/>
    </source>
</evidence>
<gene>
    <name evidence="12" type="ORF">ACHAW5_001187</name>
</gene>
<dbReference type="CDD" id="cd00030">
    <property type="entry name" value="C2"/>
    <property type="match status" value="1"/>
</dbReference>
<dbReference type="Gene3D" id="3.30.870.10">
    <property type="entry name" value="Endonuclease Chain A"/>
    <property type="match status" value="2"/>
</dbReference>
<dbReference type="PROSITE" id="PS50004">
    <property type="entry name" value="C2"/>
    <property type="match status" value="1"/>
</dbReference>
<evidence type="ECO:0000259" key="10">
    <source>
        <dbReference type="PROSITE" id="PS50004"/>
    </source>
</evidence>
<dbReference type="InterPro" id="IPR035892">
    <property type="entry name" value="C2_domain_sf"/>
</dbReference>
<comment type="caution">
    <text evidence="12">The sequence shown here is derived from an EMBL/GenBank/DDBJ whole genome shotgun (WGS) entry which is preliminary data.</text>
</comment>
<evidence type="ECO:0000313" key="12">
    <source>
        <dbReference type="EMBL" id="KAL3786363.1"/>
    </source>
</evidence>
<protein>
    <recommendedName>
        <fullName evidence="3">phospholipase D</fullName>
        <ecNumber evidence="3">3.1.4.4</ecNumber>
    </recommendedName>
</protein>
<dbReference type="PROSITE" id="PS50035">
    <property type="entry name" value="PLD"/>
    <property type="match status" value="2"/>
</dbReference>
<accession>A0ABD3PF83</accession>
<organism evidence="12 13">
    <name type="scientific">Stephanodiscus triporus</name>
    <dbReference type="NCBI Taxonomy" id="2934178"/>
    <lineage>
        <taxon>Eukaryota</taxon>
        <taxon>Sar</taxon>
        <taxon>Stramenopiles</taxon>
        <taxon>Ochrophyta</taxon>
        <taxon>Bacillariophyta</taxon>
        <taxon>Coscinodiscophyceae</taxon>
        <taxon>Thalassiosirophycidae</taxon>
        <taxon>Stephanodiscales</taxon>
        <taxon>Stephanodiscaceae</taxon>
        <taxon>Stephanodiscus</taxon>
    </lineage>
</organism>
<keyword evidence="5" id="KW-0677">Repeat</keyword>
<dbReference type="Pfam" id="PF00168">
    <property type="entry name" value="C2"/>
    <property type="match status" value="1"/>
</dbReference>
<feature type="domain" description="PLD phosphodiesterase" evidence="11">
    <location>
        <begin position="359"/>
        <end position="395"/>
    </location>
</feature>
<dbReference type="CDD" id="cd09139">
    <property type="entry name" value="PLDc_pPLD_like_1"/>
    <property type="match status" value="1"/>
</dbReference>
<dbReference type="SUPFAM" id="SSF56024">
    <property type="entry name" value="Phospholipase D/nuclease"/>
    <property type="match status" value="2"/>
</dbReference>
<comment type="similarity">
    <text evidence="2">Belongs to the phospholipase D family. C2-PLD subfamily.</text>
</comment>
<evidence type="ECO:0000256" key="3">
    <source>
        <dbReference type="ARBA" id="ARBA00012027"/>
    </source>
</evidence>